<comment type="caution">
    <text evidence="2">The sequence shown here is derived from an EMBL/GenBank/DDBJ whole genome shotgun (WGS) entry which is preliminary data.</text>
</comment>
<sequence length="189" mass="22054">MENRKKVNPTPSVNCRNESNDSSSIYGVDLEKVELRYQELVANGDEKQMADYAQHVIPLLLKNARKTRLVFNSEAEEIARRCSAFGRIFTHWGDNVEELLDQMEIFLTRFMEVETKLVVVWERIEDWRPTGDFDLWIVTKQADGYVGSPITTPSLDSFLQDLYKFGEGKLPLQPIEFHWISRCNMVQKY</sequence>
<proteinExistence type="predicted"/>
<dbReference type="Proteomes" id="UP000267017">
    <property type="component" value="Unassembled WGS sequence"/>
</dbReference>
<gene>
    <name evidence="2" type="ORF">EHV15_35640</name>
</gene>
<accession>A0A3P3TA73</accession>
<reference evidence="2 3" key="1">
    <citation type="submission" date="2018-11" db="EMBL/GenBank/DDBJ databases">
        <title>Genome sequencing of Paenibacillus sp. KCOM 3021 (= ChDC PVNT-B20).</title>
        <authorList>
            <person name="Kook J.-K."/>
            <person name="Park S.-N."/>
            <person name="Lim Y.K."/>
        </authorList>
    </citation>
    <scope>NUCLEOTIDE SEQUENCE [LARGE SCALE GENOMIC DNA]</scope>
    <source>
        <strain evidence="2 3">KCOM 3021</strain>
    </source>
</reference>
<feature type="compositionally biased region" description="Polar residues" evidence="1">
    <location>
        <begin position="9"/>
        <end position="20"/>
    </location>
</feature>
<organism evidence="2 3">
    <name type="scientific">Paenibacillus oralis</name>
    <dbReference type="NCBI Taxonomy" id="2490856"/>
    <lineage>
        <taxon>Bacteria</taxon>
        <taxon>Bacillati</taxon>
        <taxon>Bacillota</taxon>
        <taxon>Bacilli</taxon>
        <taxon>Bacillales</taxon>
        <taxon>Paenibacillaceae</taxon>
        <taxon>Paenibacillus</taxon>
    </lineage>
</organism>
<evidence type="ECO:0000313" key="3">
    <source>
        <dbReference type="Proteomes" id="UP000267017"/>
    </source>
</evidence>
<dbReference type="RefSeq" id="WP_128636000.1">
    <property type="nucleotide sequence ID" value="NZ_RRCN01000002.1"/>
</dbReference>
<protein>
    <submittedName>
        <fullName evidence="2">Uncharacterized protein</fullName>
    </submittedName>
</protein>
<evidence type="ECO:0000313" key="2">
    <source>
        <dbReference type="EMBL" id="RRJ54907.1"/>
    </source>
</evidence>
<name>A0A3P3TA73_9BACL</name>
<dbReference type="AlphaFoldDB" id="A0A3P3TA73"/>
<evidence type="ECO:0000256" key="1">
    <source>
        <dbReference type="SAM" id="MobiDB-lite"/>
    </source>
</evidence>
<feature type="region of interest" description="Disordered" evidence="1">
    <location>
        <begin position="1"/>
        <end position="20"/>
    </location>
</feature>
<keyword evidence="3" id="KW-1185">Reference proteome</keyword>
<dbReference type="EMBL" id="RRCN01000002">
    <property type="protein sequence ID" value="RRJ54907.1"/>
    <property type="molecule type" value="Genomic_DNA"/>
</dbReference>